<protein>
    <submittedName>
        <fullName evidence="1">Uncharacterized protein</fullName>
    </submittedName>
</protein>
<comment type="caution">
    <text evidence="1">The sequence shown here is derived from an EMBL/GenBank/DDBJ whole genome shotgun (WGS) entry which is preliminary data.</text>
</comment>
<name>A0ABQ3EWA9_9ACTN</name>
<gene>
    <name evidence="1" type="ORF">GCM10010347_43080</name>
</gene>
<dbReference type="Proteomes" id="UP000642673">
    <property type="component" value="Unassembled WGS sequence"/>
</dbReference>
<keyword evidence="2" id="KW-1185">Reference proteome</keyword>
<accession>A0ABQ3EWA9</accession>
<proteinExistence type="predicted"/>
<dbReference type="RefSeq" id="WP_381351782.1">
    <property type="nucleotide sequence ID" value="NZ_JBHSYU010000001.1"/>
</dbReference>
<organism evidence="1 2">
    <name type="scientific">Streptomyces cirratus</name>
    <dbReference type="NCBI Taxonomy" id="68187"/>
    <lineage>
        <taxon>Bacteria</taxon>
        <taxon>Bacillati</taxon>
        <taxon>Actinomycetota</taxon>
        <taxon>Actinomycetes</taxon>
        <taxon>Kitasatosporales</taxon>
        <taxon>Streptomycetaceae</taxon>
        <taxon>Streptomyces</taxon>
    </lineage>
</organism>
<evidence type="ECO:0000313" key="2">
    <source>
        <dbReference type="Proteomes" id="UP000642673"/>
    </source>
</evidence>
<evidence type="ECO:0000313" key="1">
    <source>
        <dbReference type="EMBL" id="GHB68321.1"/>
    </source>
</evidence>
<dbReference type="EMBL" id="BMVP01000008">
    <property type="protein sequence ID" value="GHB68321.1"/>
    <property type="molecule type" value="Genomic_DNA"/>
</dbReference>
<sequence>MLTPSQCHHHTHSHQGFTDNLAAARAYFELHGTMAAHGTRPPRTSPWDSG</sequence>
<reference evidence="2" key="1">
    <citation type="journal article" date="2019" name="Int. J. Syst. Evol. Microbiol.">
        <title>The Global Catalogue of Microorganisms (GCM) 10K type strain sequencing project: providing services to taxonomists for standard genome sequencing and annotation.</title>
        <authorList>
            <consortium name="The Broad Institute Genomics Platform"/>
            <consortium name="The Broad Institute Genome Sequencing Center for Infectious Disease"/>
            <person name="Wu L."/>
            <person name="Ma J."/>
        </authorList>
    </citation>
    <scope>NUCLEOTIDE SEQUENCE [LARGE SCALE GENOMIC DNA]</scope>
    <source>
        <strain evidence="2">JCM 4738</strain>
    </source>
</reference>